<dbReference type="Proteomes" id="UP000013827">
    <property type="component" value="Unassembled WGS sequence"/>
</dbReference>
<keyword evidence="5 11" id="KW-0863">Zinc-finger</keyword>
<dbReference type="GO" id="GO:0000439">
    <property type="term" value="C:transcription factor TFIIH core complex"/>
    <property type="evidence" value="ECO:0007669"/>
    <property type="project" value="UniProtKB-UniRule"/>
</dbReference>
<protein>
    <recommendedName>
        <fullName evidence="14">General transcription factor IIH subunit 3</fullName>
    </recommendedName>
</protein>
<reference evidence="13" key="1">
    <citation type="journal article" date="2013" name="Nature">
        <title>Pan genome of the phytoplankton Emiliania underpins its global distribution.</title>
        <authorList>
            <person name="Read B.A."/>
            <person name="Kegel J."/>
            <person name="Klute M.J."/>
            <person name="Kuo A."/>
            <person name="Lefebvre S.C."/>
            <person name="Maumus F."/>
            <person name="Mayer C."/>
            <person name="Miller J."/>
            <person name="Monier A."/>
            <person name="Salamov A."/>
            <person name="Young J."/>
            <person name="Aguilar M."/>
            <person name="Claverie J.M."/>
            <person name="Frickenhaus S."/>
            <person name="Gonzalez K."/>
            <person name="Herman E.K."/>
            <person name="Lin Y.C."/>
            <person name="Napier J."/>
            <person name="Ogata H."/>
            <person name="Sarno A.F."/>
            <person name="Shmutz J."/>
            <person name="Schroeder D."/>
            <person name="de Vargas C."/>
            <person name="Verret F."/>
            <person name="von Dassow P."/>
            <person name="Valentin K."/>
            <person name="Van de Peer Y."/>
            <person name="Wheeler G."/>
            <person name="Dacks J.B."/>
            <person name="Delwiche C.F."/>
            <person name="Dyhrman S.T."/>
            <person name="Glockner G."/>
            <person name="John U."/>
            <person name="Richards T."/>
            <person name="Worden A.Z."/>
            <person name="Zhang X."/>
            <person name="Grigoriev I.V."/>
            <person name="Allen A.E."/>
            <person name="Bidle K."/>
            <person name="Borodovsky M."/>
            <person name="Bowler C."/>
            <person name="Brownlee C."/>
            <person name="Cock J.M."/>
            <person name="Elias M."/>
            <person name="Gladyshev V.N."/>
            <person name="Groth M."/>
            <person name="Guda C."/>
            <person name="Hadaegh A."/>
            <person name="Iglesias-Rodriguez M.D."/>
            <person name="Jenkins J."/>
            <person name="Jones B.M."/>
            <person name="Lawson T."/>
            <person name="Leese F."/>
            <person name="Lindquist E."/>
            <person name="Lobanov A."/>
            <person name="Lomsadze A."/>
            <person name="Malik S.B."/>
            <person name="Marsh M.E."/>
            <person name="Mackinder L."/>
            <person name="Mock T."/>
            <person name="Mueller-Roeber B."/>
            <person name="Pagarete A."/>
            <person name="Parker M."/>
            <person name="Probert I."/>
            <person name="Quesneville H."/>
            <person name="Raines C."/>
            <person name="Rensing S.A."/>
            <person name="Riano-Pachon D.M."/>
            <person name="Richier S."/>
            <person name="Rokitta S."/>
            <person name="Shiraiwa Y."/>
            <person name="Soanes D.M."/>
            <person name="van der Giezen M."/>
            <person name="Wahlund T.M."/>
            <person name="Williams B."/>
            <person name="Wilson W."/>
            <person name="Wolfe G."/>
            <person name="Wurch L.L."/>
        </authorList>
    </citation>
    <scope>NUCLEOTIDE SEQUENCE</scope>
</reference>
<dbReference type="PANTHER" id="PTHR12831:SF0">
    <property type="entry name" value="GENERAL TRANSCRIPTION FACTOR IIH SUBUNIT 3"/>
    <property type="match status" value="1"/>
</dbReference>
<evidence type="ECO:0000256" key="10">
    <source>
        <dbReference type="ARBA" id="ARBA00023242"/>
    </source>
</evidence>
<evidence type="ECO:0000256" key="3">
    <source>
        <dbReference type="ARBA" id="ARBA00022723"/>
    </source>
</evidence>
<dbReference type="OMA" id="ECPACRS"/>
<dbReference type="Gene3D" id="3.40.50.410">
    <property type="entry name" value="von Willebrand factor, type A domain"/>
    <property type="match status" value="1"/>
</dbReference>
<evidence type="ECO:0000256" key="1">
    <source>
        <dbReference type="ARBA" id="ARBA00004123"/>
    </source>
</evidence>
<proteinExistence type="inferred from homology"/>
<dbReference type="PANTHER" id="PTHR12831">
    <property type="entry name" value="TRANSCRIPTION INITIATION FACTOR IIH TFIIH , POLYPEPTIDE 3-RELATED"/>
    <property type="match status" value="1"/>
</dbReference>
<dbReference type="KEGG" id="ehx:EMIHUDRAFT_97898"/>
<dbReference type="HOGENOM" id="CLU_040211_0_0_1"/>
<evidence type="ECO:0000256" key="6">
    <source>
        <dbReference type="ARBA" id="ARBA00022833"/>
    </source>
</evidence>
<evidence type="ECO:0000256" key="8">
    <source>
        <dbReference type="ARBA" id="ARBA00023163"/>
    </source>
</evidence>
<dbReference type="GO" id="GO:0006289">
    <property type="term" value="P:nucleotide-excision repair"/>
    <property type="evidence" value="ECO:0007669"/>
    <property type="project" value="UniProtKB-UniRule"/>
</dbReference>
<evidence type="ECO:0000256" key="4">
    <source>
        <dbReference type="ARBA" id="ARBA00022763"/>
    </source>
</evidence>
<evidence type="ECO:0000256" key="2">
    <source>
        <dbReference type="ARBA" id="ARBA00005273"/>
    </source>
</evidence>
<evidence type="ECO:0000256" key="11">
    <source>
        <dbReference type="RuleBase" id="RU368090"/>
    </source>
</evidence>
<dbReference type="GeneID" id="17283264"/>
<keyword evidence="6 11" id="KW-0862">Zinc</keyword>
<dbReference type="STRING" id="2903.R1FX04"/>
<keyword evidence="8 11" id="KW-0804">Transcription</keyword>
<sequence>MKAEERRAVGSSASPSVLAVVVDCSPVEWAARPADELPHLLEQLMMLCSAYWSLASSNRLLVVGAHPAAARLLWPERRELAAEVAPPHRLRAALARGVRGLVALDPLSDAAAPALAAALSLALCRLERVRREEPLAQPRVLLLSASAECPSASLRLTNAAFAAKKLEALGRLFSHRQQRRPRAPAAAPASHRVAIDTALLAPTARLDLVLLAPTADSISLQQLALSACGIGWHHAASPVLPDQHCRRLLAPPPQSRLETRAVCTLTKRHLDIGYTCSVCLAVFEKHSLRECAVCGTRFPLPKLAPGAKLKKKVAKAK</sequence>
<reference evidence="12" key="2">
    <citation type="submission" date="2024-10" db="UniProtKB">
        <authorList>
            <consortium name="EnsemblProtists"/>
        </authorList>
    </citation>
    <scope>IDENTIFICATION</scope>
</reference>
<evidence type="ECO:0000313" key="12">
    <source>
        <dbReference type="EnsemblProtists" id="EOD37994"/>
    </source>
</evidence>
<dbReference type="RefSeq" id="XP_005790423.1">
    <property type="nucleotide sequence ID" value="XM_005790366.1"/>
</dbReference>
<keyword evidence="9 11" id="KW-0234">DNA repair</keyword>
<dbReference type="InterPro" id="IPR036465">
    <property type="entry name" value="vWFA_dom_sf"/>
</dbReference>
<evidence type="ECO:0000256" key="5">
    <source>
        <dbReference type="ARBA" id="ARBA00022771"/>
    </source>
</evidence>
<dbReference type="AlphaFoldDB" id="A0A0D3KQF9"/>
<dbReference type="Pfam" id="PF03850">
    <property type="entry name" value="Tfb4"/>
    <property type="match status" value="2"/>
</dbReference>
<organism evidence="12 13">
    <name type="scientific">Emiliania huxleyi (strain CCMP1516)</name>
    <dbReference type="NCBI Taxonomy" id="280463"/>
    <lineage>
        <taxon>Eukaryota</taxon>
        <taxon>Haptista</taxon>
        <taxon>Haptophyta</taxon>
        <taxon>Prymnesiophyceae</taxon>
        <taxon>Isochrysidales</taxon>
        <taxon>Noelaerhabdaceae</taxon>
        <taxon>Emiliania</taxon>
    </lineage>
</organism>
<comment type="similarity">
    <text evidence="2 11">Belongs to the TFB4 family.</text>
</comment>
<dbReference type="EnsemblProtists" id="EOD37994">
    <property type="protein sequence ID" value="EOD37994"/>
    <property type="gene ID" value="EMIHUDRAFT_97898"/>
</dbReference>
<dbReference type="GO" id="GO:0008270">
    <property type="term" value="F:zinc ion binding"/>
    <property type="evidence" value="ECO:0007669"/>
    <property type="project" value="UniProtKB-KW"/>
</dbReference>
<keyword evidence="10 11" id="KW-0539">Nucleus</keyword>
<keyword evidence="4 11" id="KW-0227">DNA damage</keyword>
<dbReference type="eggNOG" id="KOG2487">
    <property type="taxonomic scope" value="Eukaryota"/>
</dbReference>
<dbReference type="PaxDb" id="2903-EOD37994"/>
<dbReference type="GO" id="GO:0005675">
    <property type="term" value="C:transcription factor TFIIH holo complex"/>
    <property type="evidence" value="ECO:0007669"/>
    <property type="project" value="UniProtKB-UniRule"/>
</dbReference>
<comment type="subcellular location">
    <subcellularLocation>
        <location evidence="1 11">Nucleus</location>
    </subcellularLocation>
</comment>
<evidence type="ECO:0008006" key="14">
    <source>
        <dbReference type="Google" id="ProtNLM"/>
    </source>
</evidence>
<name>A0A0D3KQF9_EMIH1</name>
<keyword evidence="13" id="KW-1185">Reference proteome</keyword>
<evidence type="ECO:0000256" key="9">
    <source>
        <dbReference type="ARBA" id="ARBA00023204"/>
    </source>
</evidence>
<dbReference type="GO" id="GO:0006355">
    <property type="term" value="P:regulation of DNA-templated transcription"/>
    <property type="evidence" value="ECO:0007669"/>
    <property type="project" value="InterPro"/>
</dbReference>
<accession>A0A0D3KQF9</accession>
<evidence type="ECO:0000256" key="7">
    <source>
        <dbReference type="ARBA" id="ARBA00023015"/>
    </source>
</evidence>
<dbReference type="InterPro" id="IPR004600">
    <property type="entry name" value="TFIIH_Tfb4/GTF2H3"/>
</dbReference>
<keyword evidence="3 11" id="KW-0479">Metal-binding</keyword>
<evidence type="ECO:0000313" key="13">
    <source>
        <dbReference type="Proteomes" id="UP000013827"/>
    </source>
</evidence>
<keyword evidence="7 11" id="KW-0805">Transcription regulation</keyword>